<accession>A0ABW8Z7J9</accession>
<feature type="domain" description="Endoribonuclease L-PSP/chorismate mutase-like" evidence="1">
    <location>
        <begin position="13"/>
        <end position="148"/>
    </location>
</feature>
<keyword evidence="3" id="KW-1185">Reference proteome</keyword>
<reference evidence="2 3" key="1">
    <citation type="journal article" date="2024" name="Chem. Sci.">
        <title>Discovery of megapolipeptins by genome mining of a Burkholderiales bacteria collection.</title>
        <authorList>
            <person name="Paulo B.S."/>
            <person name="Recchia M.J.J."/>
            <person name="Lee S."/>
            <person name="Fergusson C.H."/>
            <person name="Romanowski S.B."/>
            <person name="Hernandez A."/>
            <person name="Krull N."/>
            <person name="Liu D.Y."/>
            <person name="Cavanagh H."/>
            <person name="Bos A."/>
            <person name="Gray C.A."/>
            <person name="Murphy B.T."/>
            <person name="Linington R.G."/>
            <person name="Eustaquio A.S."/>
        </authorList>
    </citation>
    <scope>NUCLEOTIDE SEQUENCE [LARGE SCALE GENOMIC DNA]</scope>
    <source>
        <strain evidence="2 3">RL21-008-BIB-B</strain>
    </source>
</reference>
<comment type="caution">
    <text evidence="2">The sequence shown here is derived from an EMBL/GenBank/DDBJ whole genome shotgun (WGS) entry which is preliminary data.</text>
</comment>
<protein>
    <submittedName>
        <fullName evidence="2">RidA family protein</fullName>
    </submittedName>
</protein>
<dbReference type="Gene3D" id="3.30.1330.40">
    <property type="entry name" value="RutC-like"/>
    <property type="match status" value="1"/>
</dbReference>
<dbReference type="Pfam" id="PF14588">
    <property type="entry name" value="YjgF_endoribonc"/>
    <property type="match status" value="1"/>
</dbReference>
<dbReference type="CDD" id="cd02199">
    <property type="entry name" value="YjgF_YER057c_UK114_like_1"/>
    <property type="match status" value="1"/>
</dbReference>
<organism evidence="2 3">
    <name type="scientific">Herbaspirillum rhizosphaerae</name>
    <dbReference type="NCBI Taxonomy" id="346179"/>
    <lineage>
        <taxon>Bacteria</taxon>
        <taxon>Pseudomonadati</taxon>
        <taxon>Pseudomonadota</taxon>
        <taxon>Betaproteobacteria</taxon>
        <taxon>Burkholderiales</taxon>
        <taxon>Oxalobacteraceae</taxon>
        <taxon>Herbaspirillum</taxon>
    </lineage>
</organism>
<dbReference type="SUPFAM" id="SSF55298">
    <property type="entry name" value="YjgF-like"/>
    <property type="match status" value="1"/>
</dbReference>
<name>A0ABW8Z7J9_9BURK</name>
<evidence type="ECO:0000313" key="3">
    <source>
        <dbReference type="Proteomes" id="UP001629214"/>
    </source>
</evidence>
<evidence type="ECO:0000313" key="2">
    <source>
        <dbReference type="EMBL" id="MFL9878371.1"/>
    </source>
</evidence>
<dbReference type="Proteomes" id="UP001629214">
    <property type="component" value="Unassembled WGS sequence"/>
</dbReference>
<sequence>MVIARGVSAGGAEQRLKDFGIVLPAAPLPLGAYVEAVQSGNLLFLSGILPVVDGKPRHVGRVGVELDLEAGRDAAFTACLNALAVVRDELGSLDKVSRVVRLAVSIVSEPDFRSHPLVADGASELLEAVFGKDKTSTRRALGVVSLPLGAPLELELIFETAQ</sequence>
<dbReference type="RefSeq" id="WP_408167262.1">
    <property type="nucleotide sequence ID" value="NZ_JAQQFR010000004.1"/>
</dbReference>
<gene>
    <name evidence="2" type="ORF">PQR63_08265</name>
</gene>
<proteinExistence type="predicted"/>
<dbReference type="InterPro" id="IPR013813">
    <property type="entry name" value="Endoribo_LPSP/chorism_mut-like"/>
</dbReference>
<dbReference type="InterPro" id="IPR035959">
    <property type="entry name" value="RutC-like_sf"/>
</dbReference>
<evidence type="ECO:0000259" key="1">
    <source>
        <dbReference type="Pfam" id="PF14588"/>
    </source>
</evidence>
<dbReference type="PANTHER" id="PTHR43760:SF1">
    <property type="entry name" value="ENDORIBONUCLEASE L-PSP_CHORISMATE MUTASE-LIKE DOMAIN-CONTAINING PROTEIN"/>
    <property type="match status" value="1"/>
</dbReference>
<dbReference type="PANTHER" id="PTHR43760">
    <property type="entry name" value="ENDORIBONUCLEASE-RELATED"/>
    <property type="match status" value="1"/>
</dbReference>
<dbReference type="EMBL" id="JAQQFR010000004">
    <property type="protein sequence ID" value="MFL9878371.1"/>
    <property type="molecule type" value="Genomic_DNA"/>
</dbReference>